<dbReference type="InterPro" id="IPR000719">
    <property type="entry name" value="Prot_kinase_dom"/>
</dbReference>
<feature type="binding site" evidence="7">
    <location>
        <position position="86"/>
    </location>
    <ligand>
        <name>ATP</name>
        <dbReference type="ChEBI" id="CHEBI:30616"/>
    </ligand>
</feature>
<feature type="domain" description="Protein kinase" evidence="10">
    <location>
        <begin position="57"/>
        <end position="314"/>
    </location>
</feature>
<evidence type="ECO:0000313" key="12">
    <source>
        <dbReference type="EMBL" id="KAK2963228.1"/>
    </source>
</evidence>
<comment type="caution">
    <text evidence="12">The sequence shown here is derived from an EMBL/GenBank/DDBJ whole genome shotgun (WGS) entry which is preliminary data.</text>
</comment>
<evidence type="ECO:0000256" key="6">
    <source>
        <dbReference type="ARBA" id="ARBA00022840"/>
    </source>
</evidence>
<dbReference type="PROSITE" id="PS51285">
    <property type="entry name" value="AGC_KINASE_CTER"/>
    <property type="match status" value="1"/>
</dbReference>
<dbReference type="InterPro" id="IPR045270">
    <property type="entry name" value="STKc_AGC"/>
</dbReference>
<evidence type="ECO:0000313" key="13">
    <source>
        <dbReference type="Proteomes" id="UP001281761"/>
    </source>
</evidence>
<dbReference type="InterPro" id="IPR008271">
    <property type="entry name" value="Ser/Thr_kinase_AS"/>
</dbReference>
<feature type="compositionally biased region" description="Polar residues" evidence="9">
    <location>
        <begin position="409"/>
        <end position="424"/>
    </location>
</feature>
<dbReference type="Gene3D" id="3.30.200.20">
    <property type="entry name" value="Phosphorylase Kinase, domain 1"/>
    <property type="match status" value="1"/>
</dbReference>
<dbReference type="EMBL" id="JARBJD010000007">
    <property type="protein sequence ID" value="KAK2963228.1"/>
    <property type="molecule type" value="Genomic_DNA"/>
</dbReference>
<feature type="compositionally biased region" description="Basic and acidic residues" evidence="9">
    <location>
        <begin position="370"/>
        <end position="381"/>
    </location>
</feature>
<evidence type="ECO:0000259" key="10">
    <source>
        <dbReference type="PROSITE" id="PS50011"/>
    </source>
</evidence>
<dbReference type="EC" id="2.7.11.1" evidence="12"/>
<evidence type="ECO:0000256" key="1">
    <source>
        <dbReference type="ARBA" id="ARBA00022527"/>
    </source>
</evidence>
<reference evidence="12 13" key="1">
    <citation type="journal article" date="2022" name="bioRxiv">
        <title>Genomics of Preaxostyla Flagellates Illuminates Evolutionary Transitions and the Path Towards Mitochondrial Loss.</title>
        <authorList>
            <person name="Novak L.V.F."/>
            <person name="Treitli S.C."/>
            <person name="Pyrih J."/>
            <person name="Halakuc P."/>
            <person name="Pipaliya S.V."/>
            <person name="Vacek V."/>
            <person name="Brzon O."/>
            <person name="Soukal P."/>
            <person name="Eme L."/>
            <person name="Dacks J.B."/>
            <person name="Karnkowska A."/>
            <person name="Elias M."/>
            <person name="Hampl V."/>
        </authorList>
    </citation>
    <scope>NUCLEOTIDE SEQUENCE [LARGE SCALE GENOMIC DNA]</scope>
    <source>
        <strain evidence="12">NAU3</strain>
        <tissue evidence="12">Gut</tissue>
    </source>
</reference>
<feature type="compositionally biased region" description="Pro residues" evidence="9">
    <location>
        <begin position="430"/>
        <end position="439"/>
    </location>
</feature>
<evidence type="ECO:0000256" key="2">
    <source>
        <dbReference type="ARBA" id="ARBA00022553"/>
    </source>
</evidence>
<dbReference type="SMART" id="SM00133">
    <property type="entry name" value="S_TK_X"/>
    <property type="match status" value="1"/>
</dbReference>
<dbReference type="GO" id="GO:0004674">
    <property type="term" value="F:protein serine/threonine kinase activity"/>
    <property type="evidence" value="ECO:0007669"/>
    <property type="project" value="UniProtKB-EC"/>
</dbReference>
<dbReference type="InterPro" id="IPR011009">
    <property type="entry name" value="Kinase-like_dom_sf"/>
</dbReference>
<gene>
    <name evidence="12" type="ORF">BLNAU_1761</name>
</gene>
<dbReference type="InterPro" id="IPR017892">
    <property type="entry name" value="Pkinase_C"/>
</dbReference>
<keyword evidence="6 7" id="KW-0067">ATP-binding</keyword>
<name>A0ABQ9YHJ3_9EUKA</name>
<organism evidence="12 13">
    <name type="scientific">Blattamonas nauphoetae</name>
    <dbReference type="NCBI Taxonomy" id="2049346"/>
    <lineage>
        <taxon>Eukaryota</taxon>
        <taxon>Metamonada</taxon>
        <taxon>Preaxostyla</taxon>
        <taxon>Oxymonadida</taxon>
        <taxon>Blattamonas</taxon>
    </lineage>
</organism>
<dbReference type="PROSITE" id="PS00108">
    <property type="entry name" value="PROTEIN_KINASE_ST"/>
    <property type="match status" value="1"/>
</dbReference>
<accession>A0ABQ9YHJ3</accession>
<proteinExistence type="inferred from homology"/>
<evidence type="ECO:0000256" key="3">
    <source>
        <dbReference type="ARBA" id="ARBA00022679"/>
    </source>
</evidence>
<dbReference type="InterPro" id="IPR017441">
    <property type="entry name" value="Protein_kinase_ATP_BS"/>
</dbReference>
<feature type="region of interest" description="Disordered" evidence="9">
    <location>
        <begin position="370"/>
        <end position="439"/>
    </location>
</feature>
<keyword evidence="5 12" id="KW-0418">Kinase</keyword>
<dbReference type="Pfam" id="PF00433">
    <property type="entry name" value="Pkinase_C"/>
    <property type="match status" value="1"/>
</dbReference>
<keyword evidence="3 12" id="KW-0808">Transferase</keyword>
<keyword evidence="2" id="KW-0597">Phosphoprotein</keyword>
<protein>
    <submittedName>
        <fullName evidence="12">RAC family serine/threonine-protein kinase like protein</fullName>
        <ecNumber evidence="12">2.7.11.1</ecNumber>
    </submittedName>
</protein>
<dbReference type="SUPFAM" id="SSF56112">
    <property type="entry name" value="Protein kinase-like (PK-like)"/>
    <property type="match status" value="1"/>
</dbReference>
<evidence type="ECO:0000256" key="5">
    <source>
        <dbReference type="ARBA" id="ARBA00022777"/>
    </source>
</evidence>
<dbReference type="SMART" id="SM00220">
    <property type="entry name" value="S_TKc"/>
    <property type="match status" value="1"/>
</dbReference>
<evidence type="ECO:0000259" key="11">
    <source>
        <dbReference type="PROSITE" id="PS51285"/>
    </source>
</evidence>
<dbReference type="Pfam" id="PF00069">
    <property type="entry name" value="Pkinase"/>
    <property type="match status" value="1"/>
</dbReference>
<evidence type="ECO:0000256" key="8">
    <source>
        <dbReference type="RuleBase" id="RU000304"/>
    </source>
</evidence>
<evidence type="ECO:0000256" key="7">
    <source>
        <dbReference type="PROSITE-ProRule" id="PRU10141"/>
    </source>
</evidence>
<dbReference type="PROSITE" id="PS00107">
    <property type="entry name" value="PROTEIN_KINASE_ATP"/>
    <property type="match status" value="1"/>
</dbReference>
<dbReference type="InterPro" id="IPR000961">
    <property type="entry name" value="AGC-kinase_C"/>
</dbReference>
<dbReference type="Gene3D" id="1.10.510.10">
    <property type="entry name" value="Transferase(Phosphotransferase) domain 1"/>
    <property type="match status" value="1"/>
</dbReference>
<evidence type="ECO:0000256" key="4">
    <source>
        <dbReference type="ARBA" id="ARBA00022741"/>
    </source>
</evidence>
<dbReference type="CDD" id="cd05123">
    <property type="entry name" value="STKc_AGC"/>
    <property type="match status" value="1"/>
</dbReference>
<keyword evidence="1 8" id="KW-0723">Serine/threonine-protein kinase</keyword>
<keyword evidence="4 7" id="KW-0547">Nucleotide-binding</keyword>
<dbReference type="PROSITE" id="PS50011">
    <property type="entry name" value="PROTEIN_KINASE_DOM"/>
    <property type="match status" value="1"/>
</dbReference>
<evidence type="ECO:0000256" key="9">
    <source>
        <dbReference type="SAM" id="MobiDB-lite"/>
    </source>
</evidence>
<dbReference type="PANTHER" id="PTHR24351">
    <property type="entry name" value="RIBOSOMAL PROTEIN S6 KINASE"/>
    <property type="match status" value="1"/>
</dbReference>
<feature type="domain" description="AGC-kinase C-terminal" evidence="11">
    <location>
        <begin position="315"/>
        <end position="405"/>
    </location>
</feature>
<keyword evidence="13" id="KW-1185">Reference proteome</keyword>
<comment type="similarity">
    <text evidence="8">Belongs to the protein kinase superfamily.</text>
</comment>
<dbReference type="Proteomes" id="UP001281761">
    <property type="component" value="Unassembled WGS sequence"/>
</dbReference>
<sequence length="439" mass="49462">MGPSPSKTTGGAPATPLIISKTTGLQDQEDPPRANAMFDLSFLNSLQPREKVTFEDFEPIRTIGKGSFGKVILVRKKNTDNYYALKILRKSDIIEGDQVQHILTEKNVLQQINHPFIINLRFAFQTEKKLFLVMDFANGGDVFYHLKQEKRFSEDRCRLYAAEITLAFGALHEKNIIYRDLKPENVLLGSDGHIYLTDFGLSKQNITNESQATTFCGTPEYLAPEMLVSGGHGKAVDWWALGTFLYEILVGIPPFYSNNRNEMFRQILEKQLTPPKDISPDARDILLRLLERDPNKRLGGGDRDAAEVKEHPFFASLDWGDVYAKRTKPSYIPKIRSPEDLSHIDPEFLSEPPLDEDDLAEISRAREFRSETRAVHTTDGKVDEDESGQFAGFSFTGLEPEEEKETKATLLSSAISDSMQQELVTQPKVAPVPPPSQPE</sequence>